<gene>
    <name evidence="1" type="ORF">SAMN04487906_1454</name>
</gene>
<accession>A0A1I6S742</accession>
<evidence type="ECO:0008006" key="3">
    <source>
        <dbReference type="Google" id="ProtNLM"/>
    </source>
</evidence>
<reference evidence="1 2" key="1">
    <citation type="submission" date="2016-10" db="EMBL/GenBank/DDBJ databases">
        <authorList>
            <person name="de Groot N.N."/>
        </authorList>
    </citation>
    <scope>NUCLEOTIDE SEQUENCE [LARGE SCALE GENOMIC DNA]</scope>
    <source>
        <strain evidence="1 2">CGMCC 1.6114</strain>
    </source>
</reference>
<sequence>MVKEELYKQCSSYINNKLSMLKIQMDELEEGLLSETKSSAGDKHETGRAMMHLEREKLGKQYAELEKLKTILAKIDPLHKTTSACLGSIVYTDKANYFLSISAGTFMVDSISFFAISLQTPVGQLLLNKVVGDQLSFNGNHFTIQKIE</sequence>
<protein>
    <recommendedName>
        <fullName evidence="3">3-oxoacyl-ACP synthase</fullName>
    </recommendedName>
</protein>
<dbReference type="OrthoDB" id="667380at2"/>
<evidence type="ECO:0000313" key="1">
    <source>
        <dbReference type="EMBL" id="SFS72785.1"/>
    </source>
</evidence>
<dbReference type="Proteomes" id="UP000183209">
    <property type="component" value="Unassembled WGS sequence"/>
</dbReference>
<organism evidence="1 2">
    <name type="scientific">Zhouia amylolytica</name>
    <dbReference type="NCBI Taxonomy" id="376730"/>
    <lineage>
        <taxon>Bacteria</taxon>
        <taxon>Pseudomonadati</taxon>
        <taxon>Bacteroidota</taxon>
        <taxon>Flavobacteriia</taxon>
        <taxon>Flavobacteriales</taxon>
        <taxon>Flavobacteriaceae</taxon>
        <taxon>Zhouia</taxon>
    </lineage>
</organism>
<proteinExistence type="predicted"/>
<name>A0A1I6S742_9FLAO</name>
<evidence type="ECO:0000313" key="2">
    <source>
        <dbReference type="Proteomes" id="UP000183209"/>
    </source>
</evidence>
<dbReference type="EMBL" id="FPAG01000004">
    <property type="protein sequence ID" value="SFS72785.1"/>
    <property type="molecule type" value="Genomic_DNA"/>
</dbReference>
<dbReference type="AlphaFoldDB" id="A0A1I6S742"/>